<dbReference type="Proteomes" id="UP001216390">
    <property type="component" value="Chromosome"/>
</dbReference>
<dbReference type="AlphaFoldDB" id="A0AAE9Y801"/>
<feature type="region of interest" description="Disordered" evidence="1">
    <location>
        <begin position="513"/>
        <end position="535"/>
    </location>
</feature>
<dbReference type="InterPro" id="IPR042099">
    <property type="entry name" value="ANL_N_sf"/>
</dbReference>
<dbReference type="PANTHER" id="PTHR43767">
    <property type="entry name" value="LONG-CHAIN-FATTY-ACID--COA LIGASE"/>
    <property type="match status" value="1"/>
</dbReference>
<evidence type="ECO:0000259" key="2">
    <source>
        <dbReference type="Pfam" id="PF00501"/>
    </source>
</evidence>
<dbReference type="PANTHER" id="PTHR43767:SF1">
    <property type="entry name" value="NONRIBOSOMAL PEPTIDE SYNTHASE PES1 (EUROFUNG)-RELATED"/>
    <property type="match status" value="1"/>
</dbReference>
<dbReference type="EMBL" id="CP116942">
    <property type="protein sequence ID" value="WCO66133.1"/>
    <property type="molecule type" value="Genomic_DNA"/>
</dbReference>
<dbReference type="GO" id="GO:0016878">
    <property type="term" value="F:acid-thiol ligase activity"/>
    <property type="evidence" value="ECO:0007669"/>
    <property type="project" value="UniProtKB-ARBA"/>
</dbReference>
<dbReference type="NCBIfam" id="NF005863">
    <property type="entry name" value="PRK07798.1"/>
    <property type="match status" value="1"/>
</dbReference>
<evidence type="ECO:0000313" key="5">
    <source>
        <dbReference type="Proteomes" id="UP001216390"/>
    </source>
</evidence>
<dbReference type="InterPro" id="IPR000873">
    <property type="entry name" value="AMP-dep_synth/lig_dom"/>
</dbReference>
<dbReference type="InterPro" id="IPR020845">
    <property type="entry name" value="AMP-binding_CS"/>
</dbReference>
<accession>A0AAE9Y801</accession>
<dbReference type="RefSeq" id="WP_272735658.1">
    <property type="nucleotide sequence ID" value="NZ_CP116942.1"/>
</dbReference>
<dbReference type="Gene3D" id="3.40.50.12780">
    <property type="entry name" value="N-terminal domain of ligase-like"/>
    <property type="match status" value="1"/>
</dbReference>
<proteinExistence type="predicted"/>
<dbReference type="InterPro" id="IPR045851">
    <property type="entry name" value="AMP-bd_C_sf"/>
</dbReference>
<feature type="domain" description="AMP-dependent synthetase/ligase" evidence="2">
    <location>
        <begin position="11"/>
        <end position="390"/>
    </location>
</feature>
<reference evidence="4" key="1">
    <citation type="submission" date="2023-01" db="EMBL/GenBank/DDBJ databases">
        <title>The diversity of Class Acidimicrobiia in South China Sea sediment environments and the proposal of Iamia marina sp. nov., a novel species of the genus Iamia.</title>
        <authorList>
            <person name="He Y."/>
            <person name="Tian X."/>
        </authorList>
    </citation>
    <scope>NUCLEOTIDE SEQUENCE</scope>
    <source>
        <strain evidence="4">DSM 19957</strain>
    </source>
</reference>
<evidence type="ECO:0000259" key="3">
    <source>
        <dbReference type="Pfam" id="PF13193"/>
    </source>
</evidence>
<dbReference type="SUPFAM" id="SSF56801">
    <property type="entry name" value="Acetyl-CoA synthetase-like"/>
    <property type="match status" value="1"/>
</dbReference>
<dbReference type="PROSITE" id="PS00455">
    <property type="entry name" value="AMP_BINDING"/>
    <property type="match status" value="1"/>
</dbReference>
<feature type="domain" description="AMP-binding enzyme C-terminal" evidence="3">
    <location>
        <begin position="444"/>
        <end position="519"/>
    </location>
</feature>
<dbReference type="Pfam" id="PF00501">
    <property type="entry name" value="AMP-binding"/>
    <property type="match status" value="1"/>
</dbReference>
<organism evidence="4 5">
    <name type="scientific">Iamia majanohamensis</name>
    <dbReference type="NCBI Taxonomy" id="467976"/>
    <lineage>
        <taxon>Bacteria</taxon>
        <taxon>Bacillati</taxon>
        <taxon>Actinomycetota</taxon>
        <taxon>Acidimicrobiia</taxon>
        <taxon>Acidimicrobiales</taxon>
        <taxon>Iamiaceae</taxon>
        <taxon>Iamia</taxon>
    </lineage>
</organism>
<dbReference type="Pfam" id="PF13193">
    <property type="entry name" value="AMP-binding_C"/>
    <property type="match status" value="1"/>
</dbReference>
<dbReference type="InterPro" id="IPR050237">
    <property type="entry name" value="ATP-dep_AMP-bd_enzyme"/>
</dbReference>
<protein>
    <submittedName>
        <fullName evidence="4">Acyl-CoA synthetase</fullName>
    </submittedName>
</protein>
<name>A0AAE9Y801_9ACTN</name>
<dbReference type="Gene3D" id="3.30.300.30">
    <property type="match status" value="1"/>
</dbReference>
<dbReference type="InterPro" id="IPR025110">
    <property type="entry name" value="AMP-bd_C"/>
</dbReference>
<dbReference type="KEGG" id="ima:PO878_16655"/>
<evidence type="ECO:0000313" key="4">
    <source>
        <dbReference type="EMBL" id="WCO66133.1"/>
    </source>
</evidence>
<evidence type="ECO:0000256" key="1">
    <source>
        <dbReference type="SAM" id="MobiDB-lite"/>
    </source>
</evidence>
<sequence length="535" mass="57519">MAFNLADLAEHTVDLVPDRTALICGDRSLTFAELEARANRLAHHLAAQGIGERDHVAIYSYNSLEYVEAMLAAYKLRAVPINVNYRYVADELVYLFDNADVVAVVYQAGFADRIAEVRDRLPGLRHLVEIDDGTADPVPTGAVRYEDALAACSPERDFGPRDDGDLYILYTGGTTGMPKGVMWRHEDVWRTLGGGIDFVTGERITDEHQLSRAAAEGEPSMGLVLAPLMHGAAQWGTLGGLFKGVTNVLLPRFDPHLVWDAIERYDIGVISITGDAMAVPLIDALEERTYDTSSLMAIASTAAVFSPAVKDRLFDLLPNVFVSEAVGSSEGGFNGMRLVEKGATSGGTGGGMINVPLGPDSVIIDDEGHPVAPGEVGRLARGGNVPLGYYKDPVKTAATFIEVDGRRLSVPGDLARLEEDGTMTLLGRGSQCINTGGEKVFPEEVESALKAHPDVFDALVIGVADERWGQAVAAVVAPRTGTSPTADDLTEHCRSRIAGYKVPRRVHLVDEVPRQPSGKPDYTRARTVTEETTPA</sequence>
<gene>
    <name evidence="4" type="ORF">PO878_16655</name>
</gene>
<keyword evidence="5" id="KW-1185">Reference proteome</keyword>